<sequence>MPAMLLRSLLWLPGAVLILVVLLDLLASSMQTGEGRLTRLIHRPLYAAVQALARLTERRSLLAWSGSVLMVGTLTAWVLLSWLGWSLVFWTRPGALVGASTGTPADFWDVLYFVGYTMPTLGLGDLKPVYIGWRLLTDLTALDGFVLITFAISFIVPVAQAQAGRRILALRIHRLGGTAQGLVTTAWYDHPHGLQGLVDDLAVSLNALDAQLKNTPGLYRFHDRRHEESLEISLPALDEALSLIEHALDAPPPRGLRAVRASISSLLDTYRYVHPGTPASPPPLPDLTPLRAAGLPLRGGAEVERAFAALTDRRRVLLDMTRRGGFHWSQVEQVEDCVYPDPGRGITRTAGPRRA</sequence>
<protein>
    <submittedName>
        <fullName evidence="3">Two pore domain potassium channel family protein</fullName>
    </submittedName>
</protein>
<feature type="transmembrane region" description="Helical" evidence="1">
    <location>
        <begin position="6"/>
        <end position="27"/>
    </location>
</feature>
<keyword evidence="3" id="KW-0813">Transport</keyword>
<accession>A0AAJ5JXL7</accession>
<name>A0AAJ5JXL7_9DEIO</name>
<evidence type="ECO:0000313" key="4">
    <source>
        <dbReference type="Proteomes" id="UP000308000"/>
    </source>
</evidence>
<feature type="transmembrane region" description="Helical" evidence="1">
    <location>
        <begin position="144"/>
        <end position="164"/>
    </location>
</feature>
<dbReference type="Pfam" id="PF07885">
    <property type="entry name" value="Ion_trans_2"/>
    <property type="match status" value="1"/>
</dbReference>
<keyword evidence="1" id="KW-0812">Transmembrane</keyword>
<feature type="domain" description="Potassium channel" evidence="2">
    <location>
        <begin position="80"/>
        <end position="156"/>
    </location>
</feature>
<dbReference type="InterPro" id="IPR013099">
    <property type="entry name" value="K_chnl_dom"/>
</dbReference>
<evidence type="ECO:0000256" key="1">
    <source>
        <dbReference type="SAM" id="Phobius"/>
    </source>
</evidence>
<gene>
    <name evidence="3" type="ORF">FCS05_14200</name>
</gene>
<dbReference type="GO" id="GO:0034220">
    <property type="term" value="P:monoatomic ion transmembrane transport"/>
    <property type="evidence" value="ECO:0007669"/>
    <property type="project" value="UniProtKB-KW"/>
</dbReference>
<dbReference type="SUPFAM" id="SSF81324">
    <property type="entry name" value="Voltage-gated potassium channels"/>
    <property type="match status" value="1"/>
</dbReference>
<keyword evidence="3" id="KW-0407">Ion channel</keyword>
<evidence type="ECO:0000259" key="2">
    <source>
        <dbReference type="Pfam" id="PF07885"/>
    </source>
</evidence>
<keyword evidence="3" id="KW-0406">Ion transport</keyword>
<feature type="transmembrane region" description="Helical" evidence="1">
    <location>
        <begin position="61"/>
        <end position="85"/>
    </location>
</feature>
<comment type="caution">
    <text evidence="3">The sequence shown here is derived from an EMBL/GenBank/DDBJ whole genome shotgun (WGS) entry which is preliminary data.</text>
</comment>
<organism evidence="3 4">
    <name type="scientific">Deinococcus metallilatus</name>
    <dbReference type="NCBI Taxonomy" id="1211322"/>
    <lineage>
        <taxon>Bacteria</taxon>
        <taxon>Thermotogati</taxon>
        <taxon>Deinococcota</taxon>
        <taxon>Deinococci</taxon>
        <taxon>Deinococcales</taxon>
        <taxon>Deinococcaceae</taxon>
        <taxon>Deinococcus</taxon>
    </lineage>
</organism>
<dbReference type="Gene3D" id="1.10.287.70">
    <property type="match status" value="1"/>
</dbReference>
<dbReference type="EMBL" id="VBRC01000010">
    <property type="protein sequence ID" value="TLK24699.1"/>
    <property type="molecule type" value="Genomic_DNA"/>
</dbReference>
<reference evidence="3 4" key="1">
    <citation type="submission" date="2019-04" db="EMBL/GenBank/DDBJ databases">
        <title>Deinococcus metalilatus MA1002 mutant No.5.</title>
        <authorList>
            <person name="Park W."/>
            <person name="Park C."/>
        </authorList>
    </citation>
    <scope>NUCLEOTIDE SEQUENCE [LARGE SCALE GENOMIC DNA]</scope>
    <source>
        <strain evidence="3 4">MA1002-m5</strain>
    </source>
</reference>
<dbReference type="AlphaFoldDB" id="A0AAJ5JXL7"/>
<evidence type="ECO:0000313" key="3">
    <source>
        <dbReference type="EMBL" id="TLK24699.1"/>
    </source>
</evidence>
<keyword evidence="1" id="KW-0472">Membrane</keyword>
<proteinExistence type="predicted"/>
<keyword evidence="1" id="KW-1133">Transmembrane helix</keyword>
<dbReference type="Proteomes" id="UP000308000">
    <property type="component" value="Unassembled WGS sequence"/>
</dbReference>